<protein>
    <submittedName>
        <fullName evidence="4">GNAT family N-acetyltransferase</fullName>
    </submittedName>
</protein>
<sequence>MDVNVRRATEEDATQLYGLMKQYIVDFYAKAEPEAQEVKAHIRYLLANPATGLQFVAEENGRLLGFATLYFSFSTLQLKRQAIMNDLFVTAEARGKKVGEKLFQACVSYTRVNDLAYMSWETGRDNVRAQAFYDKMGGLISDQVYYEID</sequence>
<keyword evidence="5" id="KW-1185">Reference proteome</keyword>
<dbReference type="Pfam" id="PF00583">
    <property type="entry name" value="Acetyltransf_1"/>
    <property type="match status" value="1"/>
</dbReference>
<dbReference type="InterPro" id="IPR016181">
    <property type="entry name" value="Acyl_CoA_acyltransferase"/>
</dbReference>
<dbReference type="OrthoDB" id="9792929at2"/>
<gene>
    <name evidence="4" type="ORF">B0X71_05415</name>
</gene>
<evidence type="ECO:0000256" key="1">
    <source>
        <dbReference type="ARBA" id="ARBA00022679"/>
    </source>
</evidence>
<reference evidence="4 5" key="1">
    <citation type="submission" date="2017-02" db="EMBL/GenBank/DDBJ databases">
        <title>The complete genomic sequence of a novel cold adapted crude oil-degrading bacterium Planococcus qaidamina Y42.</title>
        <authorList>
            <person name="Yang R."/>
        </authorList>
    </citation>
    <scope>NUCLEOTIDE SEQUENCE [LARGE SCALE GENOMIC DNA]</scope>
    <source>
        <strain evidence="4 5">Y42</strain>
    </source>
</reference>
<feature type="domain" description="N-acetyltransferase" evidence="3">
    <location>
        <begin position="3"/>
        <end position="149"/>
    </location>
</feature>
<dbReference type="PROSITE" id="PS51186">
    <property type="entry name" value="GNAT"/>
    <property type="match status" value="1"/>
</dbReference>
<keyword evidence="1 4" id="KW-0808">Transferase</keyword>
<dbReference type="KEGG" id="pmar:B0X71_05415"/>
<keyword evidence="2" id="KW-0012">Acyltransferase</keyword>
<dbReference type="GO" id="GO:0016747">
    <property type="term" value="F:acyltransferase activity, transferring groups other than amino-acyl groups"/>
    <property type="evidence" value="ECO:0007669"/>
    <property type="project" value="InterPro"/>
</dbReference>
<dbReference type="Proteomes" id="UP000188184">
    <property type="component" value="Chromosome"/>
</dbReference>
<proteinExistence type="predicted"/>
<dbReference type="SUPFAM" id="SSF55729">
    <property type="entry name" value="Acyl-CoA N-acyltransferases (Nat)"/>
    <property type="match status" value="1"/>
</dbReference>
<evidence type="ECO:0000256" key="2">
    <source>
        <dbReference type="ARBA" id="ARBA00023315"/>
    </source>
</evidence>
<dbReference type="AlphaFoldDB" id="A0A1Q2KWJ6"/>
<dbReference type="PANTHER" id="PTHR43877:SF1">
    <property type="entry name" value="ACETYLTRANSFERASE"/>
    <property type="match status" value="1"/>
</dbReference>
<dbReference type="PANTHER" id="PTHR43877">
    <property type="entry name" value="AMINOALKYLPHOSPHONATE N-ACETYLTRANSFERASE-RELATED-RELATED"/>
    <property type="match status" value="1"/>
</dbReference>
<dbReference type="InterPro" id="IPR000182">
    <property type="entry name" value="GNAT_dom"/>
</dbReference>
<dbReference type="Gene3D" id="3.40.630.30">
    <property type="match status" value="1"/>
</dbReference>
<organism evidence="4 5">
    <name type="scientific">Planococcus lenghuensis</name>
    <dbReference type="NCBI Taxonomy" id="2213202"/>
    <lineage>
        <taxon>Bacteria</taxon>
        <taxon>Bacillati</taxon>
        <taxon>Bacillota</taxon>
        <taxon>Bacilli</taxon>
        <taxon>Bacillales</taxon>
        <taxon>Caryophanaceae</taxon>
        <taxon>Planococcus</taxon>
    </lineage>
</organism>
<evidence type="ECO:0000313" key="5">
    <source>
        <dbReference type="Proteomes" id="UP000188184"/>
    </source>
</evidence>
<name>A0A1Q2KWJ6_9BACL</name>
<dbReference type="CDD" id="cd04301">
    <property type="entry name" value="NAT_SF"/>
    <property type="match status" value="1"/>
</dbReference>
<evidence type="ECO:0000259" key="3">
    <source>
        <dbReference type="PROSITE" id="PS51186"/>
    </source>
</evidence>
<dbReference type="EMBL" id="CP019640">
    <property type="protein sequence ID" value="AQQ52588.1"/>
    <property type="molecule type" value="Genomic_DNA"/>
</dbReference>
<evidence type="ECO:0000313" key="4">
    <source>
        <dbReference type="EMBL" id="AQQ52588.1"/>
    </source>
</evidence>
<dbReference type="RefSeq" id="WP_077588471.1">
    <property type="nucleotide sequence ID" value="NZ_CP019640.1"/>
</dbReference>
<accession>A0A1Q2KWJ6</accession>
<dbReference type="InterPro" id="IPR050832">
    <property type="entry name" value="Bact_Acetyltransf"/>
</dbReference>